<dbReference type="RefSeq" id="WP_184706656.1">
    <property type="nucleotide sequence ID" value="NZ_JACHKZ010000006.1"/>
</dbReference>
<dbReference type="InterPro" id="IPR013766">
    <property type="entry name" value="Thioredoxin_domain"/>
</dbReference>
<dbReference type="InterPro" id="IPR036249">
    <property type="entry name" value="Thioredoxin-like_sf"/>
</dbReference>
<dbReference type="Gene3D" id="3.40.30.10">
    <property type="entry name" value="Glutaredoxin"/>
    <property type="match status" value="1"/>
</dbReference>
<dbReference type="GO" id="GO:0016853">
    <property type="term" value="F:isomerase activity"/>
    <property type="evidence" value="ECO:0007669"/>
    <property type="project" value="UniProtKB-KW"/>
</dbReference>
<accession>A0ABR6RDV2</accession>
<evidence type="ECO:0000313" key="4">
    <source>
        <dbReference type="Proteomes" id="UP000562492"/>
    </source>
</evidence>
<dbReference type="InterPro" id="IPR050553">
    <property type="entry name" value="Thioredoxin_ResA/DsbE_sf"/>
</dbReference>
<dbReference type="Pfam" id="PF00578">
    <property type="entry name" value="AhpC-TSA"/>
    <property type="match status" value="1"/>
</dbReference>
<dbReference type="CDD" id="cd02966">
    <property type="entry name" value="TlpA_like_family"/>
    <property type="match status" value="1"/>
</dbReference>
<reference evidence="3 4" key="1">
    <citation type="submission" date="2020-08" db="EMBL/GenBank/DDBJ databases">
        <title>Functional genomics of gut bacteria from endangered species of beetles.</title>
        <authorList>
            <person name="Carlos-Shanley C."/>
        </authorList>
    </citation>
    <scope>NUCLEOTIDE SEQUENCE [LARGE SCALE GENOMIC DNA]</scope>
    <source>
        <strain evidence="3 4">S00124</strain>
    </source>
</reference>
<keyword evidence="4" id="KW-1185">Reference proteome</keyword>
<organism evidence="3 4">
    <name type="scientific">Comamonas odontotermitis</name>
    <dbReference type="NCBI Taxonomy" id="379895"/>
    <lineage>
        <taxon>Bacteria</taxon>
        <taxon>Pseudomonadati</taxon>
        <taxon>Pseudomonadota</taxon>
        <taxon>Betaproteobacteria</taxon>
        <taxon>Burkholderiales</taxon>
        <taxon>Comamonadaceae</taxon>
        <taxon>Comamonas</taxon>
    </lineage>
</organism>
<name>A0ABR6RDV2_9BURK</name>
<sequence length="189" mass="20757">MAPAPLHRRRCLQQLGGAAAWLSATLAARQVQAAQDLDPRALGHLAPWPPGKPRPELKALALDGQLRSLADYAGAPLILNFWASYCAPCRLEMAQFNRLLEQYRPQSLRVLAVNHGEMPARVLQFLQTVPFHGEALLDRSQTQLPAWGGIALPTSFVLDAQGQVRLWHVGEIDWLGPRAQAQLAAVLRG</sequence>
<dbReference type="PROSITE" id="PS00194">
    <property type="entry name" value="THIOREDOXIN_1"/>
    <property type="match status" value="1"/>
</dbReference>
<evidence type="ECO:0000313" key="3">
    <source>
        <dbReference type="EMBL" id="MBB6577316.1"/>
    </source>
</evidence>
<dbReference type="PANTHER" id="PTHR42852:SF13">
    <property type="entry name" value="PROTEIN DIPZ"/>
    <property type="match status" value="1"/>
</dbReference>
<dbReference type="PROSITE" id="PS51352">
    <property type="entry name" value="THIOREDOXIN_2"/>
    <property type="match status" value="1"/>
</dbReference>
<dbReference type="InterPro" id="IPR000866">
    <property type="entry name" value="AhpC/TSA"/>
</dbReference>
<protein>
    <submittedName>
        <fullName evidence="3">Thiol-disulfide isomerase/thioredoxin</fullName>
    </submittedName>
</protein>
<evidence type="ECO:0000259" key="2">
    <source>
        <dbReference type="PROSITE" id="PS51352"/>
    </source>
</evidence>
<dbReference type="Proteomes" id="UP000562492">
    <property type="component" value="Unassembled WGS sequence"/>
</dbReference>
<feature type="domain" description="Thioredoxin" evidence="2">
    <location>
        <begin position="48"/>
        <end position="189"/>
    </location>
</feature>
<proteinExistence type="predicted"/>
<comment type="caution">
    <text evidence="3">The sequence shown here is derived from an EMBL/GenBank/DDBJ whole genome shotgun (WGS) entry which is preliminary data.</text>
</comment>
<gene>
    <name evidence="3" type="ORF">HNP33_001371</name>
</gene>
<keyword evidence="1" id="KW-0676">Redox-active center</keyword>
<dbReference type="PANTHER" id="PTHR42852">
    <property type="entry name" value="THIOL:DISULFIDE INTERCHANGE PROTEIN DSBE"/>
    <property type="match status" value="1"/>
</dbReference>
<dbReference type="EMBL" id="JACHKZ010000006">
    <property type="protein sequence ID" value="MBB6577316.1"/>
    <property type="molecule type" value="Genomic_DNA"/>
</dbReference>
<dbReference type="InterPro" id="IPR017937">
    <property type="entry name" value="Thioredoxin_CS"/>
</dbReference>
<keyword evidence="3" id="KW-0413">Isomerase</keyword>
<evidence type="ECO:0000256" key="1">
    <source>
        <dbReference type="ARBA" id="ARBA00023284"/>
    </source>
</evidence>
<dbReference type="SUPFAM" id="SSF52833">
    <property type="entry name" value="Thioredoxin-like"/>
    <property type="match status" value="1"/>
</dbReference>